<dbReference type="Pfam" id="PF16859">
    <property type="entry name" value="TetR_C_11"/>
    <property type="match status" value="1"/>
</dbReference>
<evidence type="ECO:0000259" key="5">
    <source>
        <dbReference type="PROSITE" id="PS50977"/>
    </source>
</evidence>
<dbReference type="Gene3D" id="1.10.10.60">
    <property type="entry name" value="Homeodomain-like"/>
    <property type="match status" value="1"/>
</dbReference>
<dbReference type="Pfam" id="PF00440">
    <property type="entry name" value="TetR_N"/>
    <property type="match status" value="1"/>
</dbReference>
<dbReference type="Proteomes" id="UP000019150">
    <property type="component" value="Chromosome"/>
</dbReference>
<dbReference type="KEGG" id="nno:NONO_c14200"/>
<dbReference type="PATRIC" id="fig|1415166.3.peg.1445"/>
<evidence type="ECO:0000256" key="4">
    <source>
        <dbReference type="PROSITE-ProRule" id="PRU00335"/>
    </source>
</evidence>
<dbReference type="InterPro" id="IPR009057">
    <property type="entry name" value="Homeodomain-like_sf"/>
</dbReference>
<protein>
    <submittedName>
        <fullName evidence="6">Putative transcriptional regulator, TetR family</fullName>
    </submittedName>
</protein>
<keyword evidence="7" id="KW-1185">Reference proteome</keyword>
<evidence type="ECO:0000313" key="6">
    <source>
        <dbReference type="EMBL" id="AHH16223.1"/>
    </source>
</evidence>
<evidence type="ECO:0000313" key="7">
    <source>
        <dbReference type="Proteomes" id="UP000019150"/>
    </source>
</evidence>
<dbReference type="PRINTS" id="PR00455">
    <property type="entry name" value="HTHTETR"/>
</dbReference>
<dbReference type="PROSITE" id="PS50977">
    <property type="entry name" value="HTH_TETR_2"/>
    <property type="match status" value="1"/>
</dbReference>
<dbReference type="SUPFAM" id="SSF48498">
    <property type="entry name" value="Tetracyclin repressor-like, C-terminal domain"/>
    <property type="match status" value="1"/>
</dbReference>
<evidence type="ECO:0000256" key="2">
    <source>
        <dbReference type="ARBA" id="ARBA00023125"/>
    </source>
</evidence>
<accession>W5TB64</accession>
<dbReference type="PANTHER" id="PTHR30055">
    <property type="entry name" value="HTH-TYPE TRANSCRIPTIONAL REGULATOR RUTR"/>
    <property type="match status" value="1"/>
</dbReference>
<dbReference type="EMBL" id="CP006850">
    <property type="protein sequence ID" value="AHH16223.1"/>
    <property type="molecule type" value="Genomic_DNA"/>
</dbReference>
<dbReference type="InterPro" id="IPR050109">
    <property type="entry name" value="HTH-type_TetR-like_transc_reg"/>
</dbReference>
<feature type="DNA-binding region" description="H-T-H motif" evidence="4">
    <location>
        <begin position="34"/>
        <end position="53"/>
    </location>
</feature>
<keyword evidence="2 4" id="KW-0238">DNA-binding</keyword>
<keyword evidence="3" id="KW-0804">Transcription</keyword>
<dbReference type="eggNOG" id="COG1309">
    <property type="taxonomic scope" value="Bacteria"/>
</dbReference>
<name>W5TB64_9NOCA</name>
<dbReference type="GO" id="GO:0000976">
    <property type="term" value="F:transcription cis-regulatory region binding"/>
    <property type="evidence" value="ECO:0007669"/>
    <property type="project" value="TreeGrafter"/>
</dbReference>
<feature type="domain" description="HTH tetR-type" evidence="5">
    <location>
        <begin position="11"/>
        <end position="71"/>
    </location>
</feature>
<gene>
    <name evidence="6" type="ORF">NONO_c14200</name>
</gene>
<dbReference type="PANTHER" id="PTHR30055:SF148">
    <property type="entry name" value="TETR-FAMILY TRANSCRIPTIONAL REGULATOR"/>
    <property type="match status" value="1"/>
</dbReference>
<proteinExistence type="predicted"/>
<dbReference type="Gene3D" id="1.10.357.10">
    <property type="entry name" value="Tetracycline Repressor, domain 2"/>
    <property type="match status" value="1"/>
</dbReference>
<keyword evidence="1" id="KW-0805">Transcription regulation</keyword>
<sequence length="198" mass="21001">MSSSAPIGRGPKVRAAVLAATVDELSERGYAAFTIDNVAHRTGVHKTTVYRRWPDREALIAEALAESVAAEIPIPDTGSLDDDLRVLARGVVAWANSASGRAVLAVMVSTAAGLPAPPNSARHVFRDRIRQTLPVVTRAVTRGEIPEGADPAELIKTLVAPIYFRVLITSEQVDQQTADTAAAVALTAARAGVFTRNR</sequence>
<dbReference type="InterPro" id="IPR001647">
    <property type="entry name" value="HTH_TetR"/>
</dbReference>
<dbReference type="RefSeq" id="WP_237755115.1">
    <property type="nucleotide sequence ID" value="NZ_CP006850.1"/>
</dbReference>
<dbReference type="InterPro" id="IPR036271">
    <property type="entry name" value="Tet_transcr_reg_TetR-rel_C_sf"/>
</dbReference>
<evidence type="ECO:0000256" key="3">
    <source>
        <dbReference type="ARBA" id="ARBA00023163"/>
    </source>
</evidence>
<dbReference type="InterPro" id="IPR011075">
    <property type="entry name" value="TetR_C"/>
</dbReference>
<reference evidence="6 7" key="1">
    <citation type="journal article" date="2014" name="Appl. Environ. Microbiol.">
        <title>Insights into the Microbial Degradation of Rubber and Gutta-Percha by Analysis of the Complete Genome of Nocardia nova SH22a.</title>
        <authorList>
            <person name="Luo Q."/>
            <person name="Hiessl S."/>
            <person name="Poehlein A."/>
            <person name="Daniel R."/>
            <person name="Steinbuchel A."/>
        </authorList>
    </citation>
    <scope>NUCLEOTIDE SEQUENCE [LARGE SCALE GENOMIC DNA]</scope>
    <source>
        <strain evidence="6">SH22a</strain>
    </source>
</reference>
<dbReference type="HOGENOM" id="CLU_069356_25_2_11"/>
<dbReference type="STRING" id="1415166.NONO_c14200"/>
<dbReference type="AlphaFoldDB" id="W5TB64"/>
<dbReference type="GO" id="GO:0003700">
    <property type="term" value="F:DNA-binding transcription factor activity"/>
    <property type="evidence" value="ECO:0007669"/>
    <property type="project" value="TreeGrafter"/>
</dbReference>
<dbReference type="SUPFAM" id="SSF46689">
    <property type="entry name" value="Homeodomain-like"/>
    <property type="match status" value="1"/>
</dbReference>
<evidence type="ECO:0000256" key="1">
    <source>
        <dbReference type="ARBA" id="ARBA00023015"/>
    </source>
</evidence>
<organism evidence="6 7">
    <name type="scientific">Nocardia nova SH22a</name>
    <dbReference type="NCBI Taxonomy" id="1415166"/>
    <lineage>
        <taxon>Bacteria</taxon>
        <taxon>Bacillati</taxon>
        <taxon>Actinomycetota</taxon>
        <taxon>Actinomycetes</taxon>
        <taxon>Mycobacteriales</taxon>
        <taxon>Nocardiaceae</taxon>
        <taxon>Nocardia</taxon>
    </lineage>
</organism>